<sequence length="116" mass="12271">MKRIMTPIACMIVAGSAAAFHAVGPSNPASLVQGCAPLAYPAGSLSLHEDGKVSMALLIGAHGEVMDRKLTRSSGHRRLDNAALAGMAQCHFEPAKADGVAQESWLMLDYVWKLPE</sequence>
<comment type="subcellular location">
    <subcellularLocation>
        <location evidence="1">Membrane</location>
        <topology evidence="1">Single-pass membrane protein</topology>
    </subcellularLocation>
</comment>
<evidence type="ECO:0000256" key="4">
    <source>
        <dbReference type="ARBA" id="ARBA00023136"/>
    </source>
</evidence>
<keyword evidence="2" id="KW-0812">Transmembrane</keyword>
<dbReference type="PROSITE" id="PS51257">
    <property type="entry name" value="PROKAR_LIPOPROTEIN"/>
    <property type="match status" value="1"/>
</dbReference>
<evidence type="ECO:0000256" key="1">
    <source>
        <dbReference type="ARBA" id="ARBA00004167"/>
    </source>
</evidence>
<proteinExistence type="predicted"/>
<name>A0A1M7QL01_9BURK</name>
<feature type="domain" description="TonB C-terminal" evidence="6">
    <location>
        <begin position="25"/>
        <end position="116"/>
    </location>
</feature>
<dbReference type="Proteomes" id="UP000184339">
    <property type="component" value="Unassembled WGS sequence"/>
</dbReference>
<dbReference type="OrthoDB" id="8724624at2"/>
<evidence type="ECO:0000256" key="5">
    <source>
        <dbReference type="SAM" id="SignalP"/>
    </source>
</evidence>
<evidence type="ECO:0000313" key="7">
    <source>
        <dbReference type="EMBL" id="SHN31888.1"/>
    </source>
</evidence>
<dbReference type="GO" id="GO:0055085">
    <property type="term" value="P:transmembrane transport"/>
    <property type="evidence" value="ECO:0007669"/>
    <property type="project" value="InterPro"/>
</dbReference>
<evidence type="ECO:0000256" key="3">
    <source>
        <dbReference type="ARBA" id="ARBA00022989"/>
    </source>
</evidence>
<dbReference type="Pfam" id="PF03544">
    <property type="entry name" value="TonB_C"/>
    <property type="match status" value="1"/>
</dbReference>
<dbReference type="InterPro" id="IPR037682">
    <property type="entry name" value="TonB_C"/>
</dbReference>
<organism evidence="7 8">
    <name type="scientific">Duganella sacchari</name>
    <dbReference type="NCBI Taxonomy" id="551987"/>
    <lineage>
        <taxon>Bacteria</taxon>
        <taxon>Pseudomonadati</taxon>
        <taxon>Pseudomonadota</taxon>
        <taxon>Betaproteobacteria</taxon>
        <taxon>Burkholderiales</taxon>
        <taxon>Oxalobacteraceae</taxon>
        <taxon>Telluria group</taxon>
        <taxon>Duganella</taxon>
    </lineage>
</organism>
<dbReference type="GO" id="GO:0016020">
    <property type="term" value="C:membrane"/>
    <property type="evidence" value="ECO:0007669"/>
    <property type="project" value="UniProtKB-SubCell"/>
</dbReference>
<dbReference type="PROSITE" id="PS52015">
    <property type="entry name" value="TONB_CTD"/>
    <property type="match status" value="1"/>
</dbReference>
<evidence type="ECO:0000313" key="8">
    <source>
        <dbReference type="Proteomes" id="UP000184339"/>
    </source>
</evidence>
<keyword evidence="4" id="KW-0472">Membrane</keyword>
<dbReference type="STRING" id="551987.SAMN05192549_107219"/>
<keyword evidence="8" id="KW-1185">Reference proteome</keyword>
<accession>A0A1M7QL01</accession>
<reference evidence="8" key="1">
    <citation type="submission" date="2016-11" db="EMBL/GenBank/DDBJ databases">
        <authorList>
            <person name="Varghese N."/>
            <person name="Submissions S."/>
        </authorList>
    </citation>
    <scope>NUCLEOTIDE SEQUENCE [LARGE SCALE GENOMIC DNA]</scope>
    <source>
        <strain evidence="8">Sac-22</strain>
    </source>
</reference>
<dbReference type="SUPFAM" id="SSF74653">
    <property type="entry name" value="TolA/TonB C-terminal domain"/>
    <property type="match status" value="1"/>
</dbReference>
<evidence type="ECO:0000256" key="2">
    <source>
        <dbReference type="ARBA" id="ARBA00022692"/>
    </source>
</evidence>
<dbReference type="Gene3D" id="3.30.1150.10">
    <property type="match status" value="1"/>
</dbReference>
<keyword evidence="5" id="KW-0732">Signal</keyword>
<dbReference type="EMBL" id="FRCX01000007">
    <property type="protein sequence ID" value="SHN31888.1"/>
    <property type="molecule type" value="Genomic_DNA"/>
</dbReference>
<dbReference type="RefSeq" id="WP_084560212.1">
    <property type="nucleotide sequence ID" value="NZ_FRCX01000007.1"/>
</dbReference>
<protein>
    <submittedName>
        <fullName evidence="7">Protein TonB</fullName>
    </submittedName>
</protein>
<keyword evidence="3" id="KW-1133">Transmembrane helix</keyword>
<feature type="signal peptide" evidence="5">
    <location>
        <begin position="1"/>
        <end position="21"/>
    </location>
</feature>
<dbReference type="NCBIfam" id="TIGR01352">
    <property type="entry name" value="tonB_Cterm"/>
    <property type="match status" value="1"/>
</dbReference>
<dbReference type="InterPro" id="IPR006260">
    <property type="entry name" value="TonB/TolA_C"/>
</dbReference>
<evidence type="ECO:0000259" key="6">
    <source>
        <dbReference type="PROSITE" id="PS52015"/>
    </source>
</evidence>
<dbReference type="AlphaFoldDB" id="A0A1M7QL01"/>
<gene>
    <name evidence="7" type="ORF">SAMN05192549_107219</name>
</gene>
<feature type="chain" id="PRO_5012658413" evidence="5">
    <location>
        <begin position="22"/>
        <end position="116"/>
    </location>
</feature>